<dbReference type="RefSeq" id="WP_024540514.1">
    <property type="nucleotide sequence ID" value="NZ_JGYU01000008.1"/>
</dbReference>
<comment type="caution">
    <text evidence="1">The sequence shown here is derived from an EMBL/GenBank/DDBJ whole genome shotgun (WGS) entry which is preliminary data.</text>
</comment>
<dbReference type="GO" id="GO:0016787">
    <property type="term" value="F:hydrolase activity"/>
    <property type="evidence" value="ECO:0007669"/>
    <property type="project" value="UniProtKB-ARBA"/>
</dbReference>
<dbReference type="SUPFAM" id="SSF53649">
    <property type="entry name" value="Alkaline phosphatase-like"/>
    <property type="match status" value="1"/>
</dbReference>
<evidence type="ECO:0000313" key="2">
    <source>
        <dbReference type="Proteomes" id="UP000028995"/>
    </source>
</evidence>
<reference evidence="1 2" key="1">
    <citation type="submission" date="2014-03" db="EMBL/GenBank/DDBJ databases">
        <title>Genomics of Bifidobacteria.</title>
        <authorList>
            <person name="Ventura M."/>
            <person name="Milani C."/>
            <person name="Lugli G.A."/>
        </authorList>
    </citation>
    <scope>NUCLEOTIDE SEQUENCE [LARGE SCALE GENOMIC DNA]</scope>
    <source>
        <strain evidence="1 2">LMG 10510</strain>
    </source>
</reference>
<dbReference type="InterPro" id="IPR002591">
    <property type="entry name" value="Phosphodiest/P_Trfase"/>
</dbReference>
<gene>
    <name evidence="1" type="ORF">BCHO_1348</name>
</gene>
<dbReference type="OrthoDB" id="9779267at2"/>
<dbReference type="Gene3D" id="3.40.720.10">
    <property type="entry name" value="Alkaline Phosphatase, subunit A"/>
    <property type="match status" value="1"/>
</dbReference>
<sequence length="422" mass="45277">MSIDVPDMATLLQFVPTAQYGDTIDQMRGCDVPAPFTPADTAPRGGALHLSSVLPALSAAIGAPTTTAVHKEPAELAAALGIPEARSAIVVLVDGLGFWNLKMSLGHAPYLRALLHDAANDRPISTCSPSTTAAAMATFGTGTCPGLTSMTGYTQRNPLTDEICQLIQFRGAPHPEELQRVETVFEKLAAQDVRVTSVGLTRFMASPLTRAALRGAHYIGKDNPLGRVRAAADSAKEPGLTYLYLRDIDKTGHAEGWRSEQWTTTLEKIDGQLETLRRLAPHGTVIVVVADHGMVAIDLERQIDVAAEPQLLDGVRMIGGEPRSVMVYAADGADVDMLAARWRARLDGLAWVRTKNEAIDAGFYGPVSEETRQVLGDLVVEAADDVTIVYSRTQNELAMAMPGVHGSQTMLEMDIPCIIDMV</sequence>
<protein>
    <submittedName>
        <fullName evidence="1">Type I phosphodiesterase/nucleotide pyrophosphatase</fullName>
    </submittedName>
</protein>
<dbReference type="InterPro" id="IPR017850">
    <property type="entry name" value="Alkaline_phosphatase_core_sf"/>
</dbReference>
<dbReference type="PANTHER" id="PTHR10151">
    <property type="entry name" value="ECTONUCLEOTIDE PYROPHOSPHATASE/PHOSPHODIESTERASE"/>
    <property type="match status" value="1"/>
</dbReference>
<keyword evidence="2" id="KW-1185">Reference proteome</keyword>
<dbReference type="AlphaFoldDB" id="A0A087ADN4"/>
<organism evidence="1 2">
    <name type="scientific">Bifidobacterium choerinum</name>
    <dbReference type="NCBI Taxonomy" id="35760"/>
    <lineage>
        <taxon>Bacteria</taxon>
        <taxon>Bacillati</taxon>
        <taxon>Actinomycetota</taxon>
        <taxon>Actinomycetes</taxon>
        <taxon>Bifidobacteriales</taxon>
        <taxon>Bifidobacteriaceae</taxon>
        <taxon>Bifidobacterium</taxon>
    </lineage>
</organism>
<dbReference type="EMBL" id="JGYU01000008">
    <property type="protein sequence ID" value="KFI56884.1"/>
    <property type="molecule type" value="Genomic_DNA"/>
</dbReference>
<dbReference type="Pfam" id="PF01663">
    <property type="entry name" value="Phosphodiest"/>
    <property type="match status" value="1"/>
</dbReference>
<proteinExistence type="predicted"/>
<dbReference type="eggNOG" id="COG1524">
    <property type="taxonomic scope" value="Bacteria"/>
</dbReference>
<dbReference type="Proteomes" id="UP000028995">
    <property type="component" value="Unassembled WGS sequence"/>
</dbReference>
<accession>A0A087ADN4</accession>
<evidence type="ECO:0000313" key="1">
    <source>
        <dbReference type="EMBL" id="KFI56884.1"/>
    </source>
</evidence>
<name>A0A087ADN4_9BIFI</name>
<dbReference type="STRING" id="35760.BCHO_1348"/>
<dbReference type="PANTHER" id="PTHR10151:SF120">
    <property type="entry name" value="BIS(5'-ADENOSYL)-TRIPHOSPHATASE"/>
    <property type="match status" value="1"/>
</dbReference>